<dbReference type="Pfam" id="PF01943">
    <property type="entry name" value="Polysacc_synt"/>
    <property type="match status" value="1"/>
</dbReference>
<comment type="caution">
    <text evidence="7">The sequence shown here is derived from an EMBL/GenBank/DDBJ whole genome shotgun (WGS) entry which is preliminary data.</text>
</comment>
<dbReference type="Proteomes" id="UP000034922">
    <property type="component" value="Unassembled WGS sequence"/>
</dbReference>
<accession>A0A0G1R7N0</accession>
<evidence type="ECO:0000256" key="1">
    <source>
        <dbReference type="ARBA" id="ARBA00004651"/>
    </source>
</evidence>
<feature type="transmembrane region" description="Helical" evidence="6">
    <location>
        <begin position="99"/>
        <end position="120"/>
    </location>
</feature>
<dbReference type="PANTHER" id="PTHR30250:SF11">
    <property type="entry name" value="O-ANTIGEN TRANSPORTER-RELATED"/>
    <property type="match status" value="1"/>
</dbReference>
<evidence type="ECO:0000256" key="6">
    <source>
        <dbReference type="SAM" id="Phobius"/>
    </source>
</evidence>
<dbReference type="InterPro" id="IPR002797">
    <property type="entry name" value="Polysacc_synth"/>
</dbReference>
<dbReference type="STRING" id="1618589.UX25_C0020G0001"/>
<evidence type="ECO:0000313" key="8">
    <source>
        <dbReference type="Proteomes" id="UP000034922"/>
    </source>
</evidence>
<dbReference type="GO" id="GO:0005886">
    <property type="term" value="C:plasma membrane"/>
    <property type="evidence" value="ECO:0007669"/>
    <property type="project" value="UniProtKB-SubCell"/>
</dbReference>
<evidence type="ECO:0000313" key="7">
    <source>
        <dbReference type="EMBL" id="KKU16935.1"/>
    </source>
</evidence>
<keyword evidence="3 6" id="KW-0812">Transmembrane</keyword>
<dbReference type="AlphaFoldDB" id="A0A0G1R7N0"/>
<evidence type="ECO:0000256" key="4">
    <source>
        <dbReference type="ARBA" id="ARBA00022989"/>
    </source>
</evidence>
<proteinExistence type="predicted"/>
<feature type="non-terminal residue" evidence="7">
    <location>
        <position position="258"/>
    </location>
</feature>
<keyword evidence="4 6" id="KW-1133">Transmembrane helix</keyword>
<protein>
    <submittedName>
        <fullName evidence="7">Polysaccharide biosynthesis protein</fullName>
    </submittedName>
</protein>
<keyword evidence="2" id="KW-1003">Cell membrane</keyword>
<dbReference type="EMBL" id="LCLM01000020">
    <property type="protein sequence ID" value="KKU16935.1"/>
    <property type="molecule type" value="Genomic_DNA"/>
</dbReference>
<dbReference type="PANTHER" id="PTHR30250">
    <property type="entry name" value="PST FAMILY PREDICTED COLANIC ACID TRANSPORTER"/>
    <property type="match status" value="1"/>
</dbReference>
<feature type="transmembrane region" description="Helical" evidence="6">
    <location>
        <begin position="192"/>
        <end position="215"/>
    </location>
</feature>
<keyword evidence="5 6" id="KW-0472">Membrane</keyword>
<organism evidence="7 8">
    <name type="scientific">Candidatus Woesebacteria bacterium GW2011_GWC2_45_9</name>
    <dbReference type="NCBI Taxonomy" id="1618589"/>
    <lineage>
        <taxon>Bacteria</taxon>
        <taxon>Candidatus Woeseibacteriota</taxon>
    </lineage>
</organism>
<comment type="subcellular location">
    <subcellularLocation>
        <location evidence="1">Cell membrane</location>
        <topology evidence="1">Multi-pass membrane protein</topology>
    </subcellularLocation>
</comment>
<feature type="transmembrane region" description="Helical" evidence="6">
    <location>
        <begin position="160"/>
        <end position="186"/>
    </location>
</feature>
<name>A0A0G1R7N0_9BACT</name>
<evidence type="ECO:0000256" key="2">
    <source>
        <dbReference type="ARBA" id="ARBA00022475"/>
    </source>
</evidence>
<feature type="transmembrane region" description="Helical" evidence="6">
    <location>
        <begin position="132"/>
        <end position="153"/>
    </location>
</feature>
<sequence>MKQHIDRIRGWATSATAKDTYILFAGNVISAFFAFLFTLFVSRSLSVSEFGIFSAAANLIVIISSLSDLGISSGIVNFVAKHLAKGKRETSEKYIKAAFLLKFVITFILVVLVGVFAPFVSKFLLATGEVNIAYWVAGISIGIFLWGFFPNILQAQKRFLASVIVDLSLVIPRAILGFALLLMGVLTLDNALLTFFVSFVFVVIVGFKLVGVSFLKTRPEKKIYMDVLKFSGWLGVNRFISGISGRLDIQMLAVLVGA</sequence>
<gene>
    <name evidence="7" type="ORF">UX25_C0020G0001</name>
</gene>
<reference evidence="7 8" key="1">
    <citation type="journal article" date="2015" name="Nature">
        <title>rRNA introns, odd ribosomes, and small enigmatic genomes across a large radiation of phyla.</title>
        <authorList>
            <person name="Brown C.T."/>
            <person name="Hug L.A."/>
            <person name="Thomas B.C."/>
            <person name="Sharon I."/>
            <person name="Castelle C.J."/>
            <person name="Singh A."/>
            <person name="Wilkins M.J."/>
            <person name="Williams K.H."/>
            <person name="Banfield J.F."/>
        </authorList>
    </citation>
    <scope>NUCLEOTIDE SEQUENCE [LARGE SCALE GENOMIC DNA]</scope>
</reference>
<feature type="transmembrane region" description="Helical" evidence="6">
    <location>
        <begin position="52"/>
        <end position="79"/>
    </location>
</feature>
<evidence type="ECO:0000256" key="5">
    <source>
        <dbReference type="ARBA" id="ARBA00023136"/>
    </source>
</evidence>
<dbReference type="InterPro" id="IPR050833">
    <property type="entry name" value="Poly_Biosynth_Transport"/>
</dbReference>
<evidence type="ECO:0000256" key="3">
    <source>
        <dbReference type="ARBA" id="ARBA00022692"/>
    </source>
</evidence>
<feature type="transmembrane region" description="Helical" evidence="6">
    <location>
        <begin position="21"/>
        <end position="40"/>
    </location>
</feature>